<protein>
    <submittedName>
        <fullName evidence="1">Uncharacterized protein</fullName>
    </submittedName>
</protein>
<evidence type="ECO:0000313" key="2">
    <source>
        <dbReference type="Proteomes" id="UP000053232"/>
    </source>
</evidence>
<accession>A0A073HZ22</accession>
<comment type="caution">
    <text evidence="1">The sequence shown here is derived from an EMBL/GenBank/DDBJ whole genome shotgun (WGS) entry which is preliminary data.</text>
</comment>
<proteinExistence type="predicted"/>
<dbReference type="Proteomes" id="UP000053232">
    <property type="component" value="Unassembled WGS sequence"/>
</dbReference>
<reference evidence="2" key="1">
    <citation type="journal article" date="2014" name="Cell">
        <title>The Architecture of a Scrambled Genome Reveals Massive Levels of Genomic Rearrangement during Development.</title>
        <authorList>
            <person name="Chen X."/>
            <person name="Bracht J.R."/>
            <person name="Goldman A.D."/>
            <person name="Dolzhenko E."/>
            <person name="Clay D.M."/>
            <person name="Swart E.C."/>
            <person name="Perlman D.H."/>
            <person name="Doak T.G."/>
            <person name="Stuart A."/>
            <person name="Amemiya C.T."/>
            <person name="Sebra R.P."/>
            <person name="Landweber L.F."/>
        </authorList>
    </citation>
    <scope>NUCLEOTIDE SEQUENCE [LARGE SCALE GENOMIC DNA]</scope>
    <source>
        <strain evidence="2">JRB310</strain>
    </source>
</reference>
<keyword evidence="2" id="KW-1185">Reference proteome</keyword>
<dbReference type="AlphaFoldDB" id="A0A073HZ22"/>
<sequence>MESGQGQRFDKGYEEIERSDLAESRLGSGERCRGVHQQVDIWEEITMRDAPRAFIKQDYIDCEGKFSRMVQTFFEAQATCLTVIQVLIKRTRCQRKTNIDKITIKKILNRKLENTERSRETITKVNNNKRDRRRRLRIDQAENSNLLVPENIKISHRHYKNEEYFASYQIFLIYLQLFNKISKLLLIGPYCFQIKKIQSLGTKPKNVLVTLLLIFKMNPQWIVIAIQMDFSKRVNSDFSLAWNGVIFWGASHQQTIIPPHEDQKAPIKILKELSSNPSGLDTS</sequence>
<dbReference type="EMBL" id="ARYC01018898">
    <property type="protein sequence ID" value="KEJ82475.1"/>
    <property type="molecule type" value="Genomic_DNA"/>
</dbReference>
<name>A0A073HZ22_9SPIT</name>
<gene>
    <name evidence="1" type="ORF">OXYTRIMIC_797</name>
</gene>
<organism evidence="1 2">
    <name type="scientific">Oxytricha trifallax</name>
    <dbReference type="NCBI Taxonomy" id="1172189"/>
    <lineage>
        <taxon>Eukaryota</taxon>
        <taxon>Sar</taxon>
        <taxon>Alveolata</taxon>
        <taxon>Ciliophora</taxon>
        <taxon>Intramacronucleata</taxon>
        <taxon>Spirotrichea</taxon>
        <taxon>Stichotrichia</taxon>
        <taxon>Sporadotrichida</taxon>
        <taxon>Oxytrichidae</taxon>
        <taxon>Oxytrichinae</taxon>
        <taxon>Oxytricha</taxon>
    </lineage>
</organism>
<evidence type="ECO:0000313" key="1">
    <source>
        <dbReference type="EMBL" id="KEJ82475.1"/>
    </source>
</evidence>